<dbReference type="RefSeq" id="WP_209735571.1">
    <property type="nucleotide sequence ID" value="NZ_CP072611.1"/>
</dbReference>
<evidence type="ECO:0000259" key="1">
    <source>
        <dbReference type="Pfam" id="PF02698"/>
    </source>
</evidence>
<proteinExistence type="predicted"/>
<sequence>MRQKSDRKGRGRRLAARLLGVALIVALALSAYLAGGFLRFAQEVASLSVPASLEETDGIVVLTGGAQRIERALDLLKRGEGQRLLISGVNPGTGIASLSRLTGNDRSLFECCVDLDYAALDTIGNARMTARWAREHGLDRLILVTSDYHIPRSLIELEGVADAPVVVPYPVSPEKLWRADGTPTRLGLRLLATEFAKVLAAKARLATGIDYARSSHRQLAAHDPAS</sequence>
<organism evidence="2 3">
    <name type="scientific">Aureimonas populi</name>
    <dbReference type="NCBI Taxonomy" id="1701758"/>
    <lineage>
        <taxon>Bacteria</taxon>
        <taxon>Pseudomonadati</taxon>
        <taxon>Pseudomonadota</taxon>
        <taxon>Alphaproteobacteria</taxon>
        <taxon>Hyphomicrobiales</taxon>
        <taxon>Aurantimonadaceae</taxon>
        <taxon>Aureimonas</taxon>
    </lineage>
</organism>
<dbReference type="InterPro" id="IPR051599">
    <property type="entry name" value="Cell_Envelope_Assoc"/>
</dbReference>
<dbReference type="PANTHER" id="PTHR30336:SF4">
    <property type="entry name" value="ENVELOPE BIOGENESIS FACTOR ELYC"/>
    <property type="match status" value="1"/>
</dbReference>
<dbReference type="InterPro" id="IPR003848">
    <property type="entry name" value="DUF218"/>
</dbReference>
<dbReference type="Proteomes" id="UP001597371">
    <property type="component" value="Unassembled WGS sequence"/>
</dbReference>
<evidence type="ECO:0000313" key="2">
    <source>
        <dbReference type="EMBL" id="MFD2236675.1"/>
    </source>
</evidence>
<feature type="domain" description="DUF218" evidence="1">
    <location>
        <begin position="57"/>
        <end position="176"/>
    </location>
</feature>
<comment type="caution">
    <text evidence="2">The sequence shown here is derived from an EMBL/GenBank/DDBJ whole genome shotgun (WGS) entry which is preliminary data.</text>
</comment>
<dbReference type="CDD" id="cd06259">
    <property type="entry name" value="YdcF-like"/>
    <property type="match status" value="1"/>
</dbReference>
<gene>
    <name evidence="2" type="ORF">ACFSKQ_04240</name>
</gene>
<name>A0ABW5CHD3_9HYPH</name>
<protein>
    <submittedName>
        <fullName evidence="2">YdcF family protein</fullName>
    </submittedName>
</protein>
<dbReference type="Pfam" id="PF02698">
    <property type="entry name" value="DUF218"/>
    <property type="match status" value="1"/>
</dbReference>
<keyword evidence="3" id="KW-1185">Reference proteome</keyword>
<reference evidence="3" key="1">
    <citation type="journal article" date="2019" name="Int. J. Syst. Evol. Microbiol.">
        <title>The Global Catalogue of Microorganisms (GCM) 10K type strain sequencing project: providing services to taxonomists for standard genome sequencing and annotation.</title>
        <authorList>
            <consortium name="The Broad Institute Genomics Platform"/>
            <consortium name="The Broad Institute Genome Sequencing Center for Infectious Disease"/>
            <person name="Wu L."/>
            <person name="Ma J."/>
        </authorList>
    </citation>
    <scope>NUCLEOTIDE SEQUENCE [LARGE SCALE GENOMIC DNA]</scope>
    <source>
        <strain evidence="3">ZS-35-S2</strain>
    </source>
</reference>
<evidence type="ECO:0000313" key="3">
    <source>
        <dbReference type="Proteomes" id="UP001597371"/>
    </source>
</evidence>
<dbReference type="EMBL" id="JBHUIJ010000005">
    <property type="protein sequence ID" value="MFD2236675.1"/>
    <property type="molecule type" value="Genomic_DNA"/>
</dbReference>
<dbReference type="PANTHER" id="PTHR30336">
    <property type="entry name" value="INNER MEMBRANE PROTEIN, PROBABLE PERMEASE"/>
    <property type="match status" value="1"/>
</dbReference>
<accession>A0ABW5CHD3</accession>